<organism evidence="2 3">
    <name type="scientific">Microbacterium aurugineum</name>
    <dbReference type="NCBI Taxonomy" id="2851642"/>
    <lineage>
        <taxon>Bacteria</taxon>
        <taxon>Bacillati</taxon>
        <taxon>Actinomycetota</taxon>
        <taxon>Actinomycetes</taxon>
        <taxon>Micrococcales</taxon>
        <taxon>Microbacteriaceae</taxon>
        <taxon>Microbacterium</taxon>
    </lineage>
</organism>
<sequence length="416" mass="45302">MLQNSFGVHISSASVDRGDGSDPRSLAHDILAGLRVPAGVRDAEDEWDDDSAALLAIPVTDDGHVLTLTEEDRIASTLSVVDLREAFRSQGLTLWLEDGTDPDDDGFDAEDADDAEVVEDEEDLEDEELDSDTSTFTLPTVQVCAFSHRGPAVARLLSSIRRMVVDHQESGEWSLQQFETSEPTGDWTTSRAELPVIELNRVDSDAWIEVTPPKGGPIPFWIDAERGTRPVLDIEAIRIPETAEICRRLLAEGDGSRDELLELAAMVRLDVDAAHRALMPESLGGVVGTEARQRAFLAAFGIAPDLIDAAFGGQTARPNRRFLPLGPWATVRETAIAGVGEFTALTRRDRPLARLGDAIRRRPVVGIALALAEFSAGMWLTSRTRGGGRSFGVLLVVDALIDLAIWITRIRRGRQG</sequence>
<reference evidence="2 3" key="1">
    <citation type="submission" date="2021-06" db="EMBL/GenBank/DDBJ databases">
        <title>Genome-based taxonomic framework of Microbacterium strains isolated from marine environment, the description of four new species and reclassification of four preexisting species.</title>
        <authorList>
            <person name="Lee S.D."/>
            <person name="Kim S.-M."/>
            <person name="Byeon Y.-S."/>
            <person name="Yang H.L."/>
            <person name="Kim I.S."/>
        </authorList>
    </citation>
    <scope>NUCLEOTIDE SEQUENCE [LARGE SCALE GENOMIC DNA]</scope>
    <source>
        <strain evidence="2 3">KSW4-10</strain>
    </source>
</reference>
<dbReference type="RefSeq" id="WP_261811279.1">
    <property type="nucleotide sequence ID" value="NZ_CP078078.1"/>
</dbReference>
<dbReference type="EMBL" id="CP078078">
    <property type="protein sequence ID" value="UPL18256.1"/>
    <property type="molecule type" value="Genomic_DNA"/>
</dbReference>
<gene>
    <name evidence="2" type="ORF">KV397_11070</name>
</gene>
<protein>
    <submittedName>
        <fullName evidence="2">Uncharacterized protein</fullName>
    </submittedName>
</protein>
<evidence type="ECO:0000313" key="2">
    <source>
        <dbReference type="EMBL" id="UPL18256.1"/>
    </source>
</evidence>
<keyword evidence="3" id="KW-1185">Reference proteome</keyword>
<name>A0ABY4IZT8_9MICO</name>
<evidence type="ECO:0000256" key="1">
    <source>
        <dbReference type="SAM" id="MobiDB-lite"/>
    </source>
</evidence>
<proteinExistence type="predicted"/>
<feature type="compositionally biased region" description="Acidic residues" evidence="1">
    <location>
        <begin position="98"/>
        <end position="131"/>
    </location>
</feature>
<accession>A0ABY4IZT8</accession>
<feature type="region of interest" description="Disordered" evidence="1">
    <location>
        <begin position="95"/>
        <end position="132"/>
    </location>
</feature>
<evidence type="ECO:0000313" key="3">
    <source>
        <dbReference type="Proteomes" id="UP000830631"/>
    </source>
</evidence>
<dbReference type="Proteomes" id="UP000830631">
    <property type="component" value="Chromosome"/>
</dbReference>